<gene>
    <name evidence="2" type="ORF">C7999DRAFT_14242</name>
</gene>
<reference evidence="2" key="1">
    <citation type="journal article" date="2023" name="Mol. Phylogenet. Evol.">
        <title>Genome-scale phylogeny and comparative genomics of the fungal order Sordariales.</title>
        <authorList>
            <person name="Hensen N."/>
            <person name="Bonometti L."/>
            <person name="Westerberg I."/>
            <person name="Brannstrom I.O."/>
            <person name="Guillou S."/>
            <person name="Cros-Aarteil S."/>
            <person name="Calhoun S."/>
            <person name="Haridas S."/>
            <person name="Kuo A."/>
            <person name="Mondo S."/>
            <person name="Pangilinan J."/>
            <person name="Riley R."/>
            <person name="LaButti K."/>
            <person name="Andreopoulos B."/>
            <person name="Lipzen A."/>
            <person name="Chen C."/>
            <person name="Yan M."/>
            <person name="Daum C."/>
            <person name="Ng V."/>
            <person name="Clum A."/>
            <person name="Steindorff A."/>
            <person name="Ohm R.A."/>
            <person name="Martin F."/>
            <person name="Silar P."/>
            <person name="Natvig D.O."/>
            <person name="Lalanne C."/>
            <person name="Gautier V."/>
            <person name="Ament-Velasquez S.L."/>
            <person name="Kruys A."/>
            <person name="Hutchinson M.I."/>
            <person name="Powell A.J."/>
            <person name="Barry K."/>
            <person name="Miller A.N."/>
            <person name="Grigoriev I.V."/>
            <person name="Debuchy R."/>
            <person name="Gladieux P."/>
            <person name="Hiltunen Thoren M."/>
            <person name="Johannesson H."/>
        </authorList>
    </citation>
    <scope>NUCLEOTIDE SEQUENCE</scope>
    <source>
        <strain evidence="2">CBS 359.72</strain>
    </source>
</reference>
<feature type="compositionally biased region" description="Pro residues" evidence="1">
    <location>
        <begin position="209"/>
        <end position="226"/>
    </location>
</feature>
<sequence length="462" mass="51982">MFCETLPGLSMREAERNAPMGQPRLLHMHHNFGSGDSLAIRLNHRLPPISNLLKDMPLPPSPPQPHTSVFPSTLPAPISCSPSFFSNAYPDRSTLPPRPRSVPQQHRGGLLPPPRSTDPRRASIQCIGADFNTANRPYSVPERNPFHHHHRASPDICRDRQRRNSKHQARLRRGSTPSSNPSDRDNYHIVTPNTSPPRRHKPSATRQRAPPPTPSRGPHLVSPPPLKPKRNNQPFTFEQEAFIIYHRVELALPWAEVRRAYMARWPALRRSVSGLQCAYYRTNLELPVVTADGLLVLIDPESDPDLDLASSQNPAGEAAPVSNTFCPTTEPTPPGSPELVSSSPSSCYSISSSSTFGVMQAATASEGEEGGSTVLDNAVRPREWYKFYRGVAYRTRRVKCRSARISLTERFPEELLDEKNDWVREEHRAAARDVGEYKHFYRTDSHPLESFDVFFLSIRVLF</sequence>
<keyword evidence="3" id="KW-1185">Reference proteome</keyword>
<evidence type="ECO:0000313" key="3">
    <source>
        <dbReference type="Proteomes" id="UP001303647"/>
    </source>
</evidence>
<feature type="region of interest" description="Disordered" evidence="1">
    <location>
        <begin position="135"/>
        <end position="232"/>
    </location>
</feature>
<feature type="region of interest" description="Disordered" evidence="1">
    <location>
        <begin position="305"/>
        <end position="342"/>
    </location>
</feature>
<accession>A0AAN7HP06</accession>
<evidence type="ECO:0000313" key="2">
    <source>
        <dbReference type="EMBL" id="KAK4247760.1"/>
    </source>
</evidence>
<organism evidence="2 3">
    <name type="scientific">Corynascus novoguineensis</name>
    <dbReference type="NCBI Taxonomy" id="1126955"/>
    <lineage>
        <taxon>Eukaryota</taxon>
        <taxon>Fungi</taxon>
        <taxon>Dikarya</taxon>
        <taxon>Ascomycota</taxon>
        <taxon>Pezizomycotina</taxon>
        <taxon>Sordariomycetes</taxon>
        <taxon>Sordariomycetidae</taxon>
        <taxon>Sordariales</taxon>
        <taxon>Chaetomiaceae</taxon>
        <taxon>Corynascus</taxon>
    </lineage>
</organism>
<dbReference type="EMBL" id="MU857648">
    <property type="protein sequence ID" value="KAK4247760.1"/>
    <property type="molecule type" value="Genomic_DNA"/>
</dbReference>
<reference evidence="2" key="2">
    <citation type="submission" date="2023-05" db="EMBL/GenBank/DDBJ databases">
        <authorList>
            <consortium name="Lawrence Berkeley National Laboratory"/>
            <person name="Steindorff A."/>
            <person name="Hensen N."/>
            <person name="Bonometti L."/>
            <person name="Westerberg I."/>
            <person name="Brannstrom I.O."/>
            <person name="Guillou S."/>
            <person name="Cros-Aarteil S."/>
            <person name="Calhoun S."/>
            <person name="Haridas S."/>
            <person name="Kuo A."/>
            <person name="Mondo S."/>
            <person name="Pangilinan J."/>
            <person name="Riley R."/>
            <person name="Labutti K."/>
            <person name="Andreopoulos B."/>
            <person name="Lipzen A."/>
            <person name="Chen C."/>
            <person name="Yanf M."/>
            <person name="Daum C."/>
            <person name="Ng V."/>
            <person name="Clum A."/>
            <person name="Ohm R."/>
            <person name="Martin F."/>
            <person name="Silar P."/>
            <person name="Natvig D."/>
            <person name="Lalanne C."/>
            <person name="Gautier V."/>
            <person name="Ament-Velasquez S.L."/>
            <person name="Kruys A."/>
            <person name="Hutchinson M.I."/>
            <person name="Powell A.J."/>
            <person name="Barry K."/>
            <person name="Miller A.N."/>
            <person name="Grigoriev I.V."/>
            <person name="Debuchy R."/>
            <person name="Gladieux P."/>
            <person name="Thoren M.H."/>
            <person name="Johannesson H."/>
        </authorList>
    </citation>
    <scope>NUCLEOTIDE SEQUENCE</scope>
    <source>
        <strain evidence="2">CBS 359.72</strain>
    </source>
</reference>
<feature type="region of interest" description="Disordered" evidence="1">
    <location>
        <begin position="85"/>
        <end position="121"/>
    </location>
</feature>
<comment type="caution">
    <text evidence="2">The sequence shown here is derived from an EMBL/GenBank/DDBJ whole genome shotgun (WGS) entry which is preliminary data.</text>
</comment>
<proteinExistence type="predicted"/>
<feature type="compositionally biased region" description="Basic residues" evidence="1">
    <location>
        <begin position="160"/>
        <end position="173"/>
    </location>
</feature>
<dbReference type="AlphaFoldDB" id="A0AAN7HP06"/>
<dbReference type="Proteomes" id="UP001303647">
    <property type="component" value="Unassembled WGS sequence"/>
</dbReference>
<evidence type="ECO:0000256" key="1">
    <source>
        <dbReference type="SAM" id="MobiDB-lite"/>
    </source>
</evidence>
<name>A0AAN7HP06_9PEZI</name>
<protein>
    <submittedName>
        <fullName evidence="2">Uncharacterized protein</fullName>
    </submittedName>
</protein>